<accession>A0AA39T2E6</accession>
<gene>
    <name evidence="2" type="ORF">LWI29_004561</name>
</gene>
<evidence type="ECO:0000313" key="3">
    <source>
        <dbReference type="Proteomes" id="UP001168877"/>
    </source>
</evidence>
<feature type="region of interest" description="Disordered" evidence="1">
    <location>
        <begin position="26"/>
        <end position="85"/>
    </location>
</feature>
<evidence type="ECO:0000313" key="2">
    <source>
        <dbReference type="EMBL" id="KAK0599355.1"/>
    </source>
</evidence>
<proteinExistence type="predicted"/>
<dbReference type="EMBL" id="JAUESC010000003">
    <property type="protein sequence ID" value="KAK0599355.1"/>
    <property type="molecule type" value="Genomic_DNA"/>
</dbReference>
<keyword evidence="3" id="KW-1185">Reference proteome</keyword>
<evidence type="ECO:0000256" key="1">
    <source>
        <dbReference type="SAM" id="MobiDB-lite"/>
    </source>
</evidence>
<reference evidence="2" key="2">
    <citation type="submission" date="2023-06" db="EMBL/GenBank/DDBJ databases">
        <authorList>
            <person name="Swenson N.G."/>
            <person name="Wegrzyn J.L."/>
            <person name="Mcevoy S.L."/>
        </authorList>
    </citation>
    <scope>NUCLEOTIDE SEQUENCE</scope>
    <source>
        <strain evidence="2">NS2018</strain>
        <tissue evidence="2">Leaf</tissue>
    </source>
</reference>
<sequence length="85" mass="9225">MALLVGGFKMPKTMLQLPNFKPYKQRSGNMIICQKPNRPPGSKGSGPHINRGEASPPKTEKQLENSKEIKGNDGSTTKKPESSSS</sequence>
<feature type="compositionally biased region" description="Basic and acidic residues" evidence="1">
    <location>
        <begin position="58"/>
        <end position="85"/>
    </location>
</feature>
<dbReference type="Proteomes" id="UP001168877">
    <property type="component" value="Unassembled WGS sequence"/>
</dbReference>
<name>A0AA39T2E6_ACESA</name>
<protein>
    <submittedName>
        <fullName evidence="2">Uncharacterized protein</fullName>
    </submittedName>
</protein>
<dbReference type="AlphaFoldDB" id="A0AA39T2E6"/>
<organism evidence="2 3">
    <name type="scientific">Acer saccharum</name>
    <name type="common">Sugar maple</name>
    <dbReference type="NCBI Taxonomy" id="4024"/>
    <lineage>
        <taxon>Eukaryota</taxon>
        <taxon>Viridiplantae</taxon>
        <taxon>Streptophyta</taxon>
        <taxon>Embryophyta</taxon>
        <taxon>Tracheophyta</taxon>
        <taxon>Spermatophyta</taxon>
        <taxon>Magnoliopsida</taxon>
        <taxon>eudicotyledons</taxon>
        <taxon>Gunneridae</taxon>
        <taxon>Pentapetalae</taxon>
        <taxon>rosids</taxon>
        <taxon>malvids</taxon>
        <taxon>Sapindales</taxon>
        <taxon>Sapindaceae</taxon>
        <taxon>Hippocastanoideae</taxon>
        <taxon>Acereae</taxon>
        <taxon>Acer</taxon>
    </lineage>
</organism>
<comment type="caution">
    <text evidence="2">The sequence shown here is derived from an EMBL/GenBank/DDBJ whole genome shotgun (WGS) entry which is preliminary data.</text>
</comment>
<reference evidence="2" key="1">
    <citation type="journal article" date="2022" name="Plant J.">
        <title>Strategies of tolerance reflected in two North American maple genomes.</title>
        <authorList>
            <person name="McEvoy S.L."/>
            <person name="Sezen U.U."/>
            <person name="Trouern-Trend A."/>
            <person name="McMahon S.M."/>
            <person name="Schaberg P.G."/>
            <person name="Yang J."/>
            <person name="Wegrzyn J.L."/>
            <person name="Swenson N.G."/>
        </authorList>
    </citation>
    <scope>NUCLEOTIDE SEQUENCE</scope>
    <source>
        <strain evidence="2">NS2018</strain>
    </source>
</reference>